<name>H1Q2F8_9BACT</name>
<dbReference type="PANTHER" id="PTHR32305">
    <property type="match status" value="1"/>
</dbReference>
<dbReference type="Pfam" id="PF14905">
    <property type="entry name" value="OMP_b-brl_3"/>
    <property type="match status" value="1"/>
</dbReference>
<dbReference type="STRING" id="883158.HMPREF9140_01096"/>
<evidence type="ECO:0000259" key="2">
    <source>
        <dbReference type="Pfam" id="PF14905"/>
    </source>
</evidence>
<dbReference type="Gene3D" id="2.180.10.10">
    <property type="entry name" value="RHS repeat-associated core"/>
    <property type="match status" value="1"/>
</dbReference>
<dbReference type="PANTHER" id="PTHR32305:SF15">
    <property type="entry name" value="PROTEIN RHSA-RELATED"/>
    <property type="match status" value="1"/>
</dbReference>
<comment type="caution">
    <text evidence="3">The sequence shown here is derived from an EMBL/GenBank/DDBJ whole genome shotgun (WGS) entry which is preliminary data.</text>
</comment>
<feature type="domain" description="Outer membrane protein beta-barrel" evidence="2">
    <location>
        <begin position="430"/>
        <end position="514"/>
    </location>
</feature>
<dbReference type="Proteomes" id="UP000016023">
    <property type="component" value="Unassembled WGS sequence"/>
</dbReference>
<dbReference type="NCBIfam" id="TIGR03696">
    <property type="entry name" value="Rhs_assc_core"/>
    <property type="match status" value="1"/>
</dbReference>
<evidence type="ECO:0000313" key="4">
    <source>
        <dbReference type="Proteomes" id="UP000016023"/>
    </source>
</evidence>
<keyword evidence="4" id="KW-1185">Reference proteome</keyword>
<reference evidence="3 4" key="1">
    <citation type="submission" date="2011-12" db="EMBL/GenBank/DDBJ databases">
        <title>The Genome Sequence of Prevotella micans F0438.</title>
        <authorList>
            <consortium name="The Broad Institute Genome Sequencing Platform"/>
            <person name="Earl A."/>
            <person name="Ward D."/>
            <person name="Feldgarden M."/>
            <person name="Gevers D."/>
            <person name="Izard J."/>
            <person name="Baranova O.V."/>
            <person name="Blanton J.M."/>
            <person name="Wade W.G."/>
            <person name="Dewhirst F.E."/>
            <person name="Young S.K."/>
            <person name="Zeng Q."/>
            <person name="Gargeya S."/>
            <person name="Fitzgerald M."/>
            <person name="Haas B."/>
            <person name="Abouelleil A."/>
            <person name="Alvarado L."/>
            <person name="Arachchi H.M."/>
            <person name="Berlin A."/>
            <person name="Chapman S.B."/>
            <person name="Gearin G."/>
            <person name="Goldberg J."/>
            <person name="Griggs A."/>
            <person name="Gujja S."/>
            <person name="Hansen M."/>
            <person name="Heiman D."/>
            <person name="Howarth C."/>
            <person name="Larimer J."/>
            <person name="Lui A."/>
            <person name="MacDonald P.J.P."/>
            <person name="McCowen C."/>
            <person name="Montmayeur A."/>
            <person name="Murphy C."/>
            <person name="Neiman D."/>
            <person name="Pearson M."/>
            <person name="Priest M."/>
            <person name="Roberts A."/>
            <person name="Saif S."/>
            <person name="Shea T."/>
            <person name="Sisk P."/>
            <person name="Stolte C."/>
            <person name="Sykes S."/>
            <person name="Wortman J."/>
            <person name="Nusbaum C."/>
            <person name="Birren B."/>
        </authorList>
    </citation>
    <scope>NUCLEOTIDE SEQUENCE [LARGE SCALE GENOMIC DNA]</scope>
    <source>
        <strain evidence="3 4">F0438</strain>
    </source>
</reference>
<dbReference type="EMBL" id="AGWK01000031">
    <property type="protein sequence ID" value="EHO70775.1"/>
    <property type="molecule type" value="Genomic_DNA"/>
</dbReference>
<organism evidence="3 4">
    <name type="scientific">Prevotella micans F0438</name>
    <dbReference type="NCBI Taxonomy" id="883158"/>
    <lineage>
        <taxon>Bacteria</taxon>
        <taxon>Pseudomonadati</taxon>
        <taxon>Bacteroidota</taxon>
        <taxon>Bacteroidia</taxon>
        <taxon>Bacteroidales</taxon>
        <taxon>Prevotellaceae</taxon>
        <taxon>Prevotella</taxon>
    </lineage>
</organism>
<protein>
    <recommendedName>
        <fullName evidence="2">Outer membrane protein beta-barrel domain-containing protein</fullName>
    </recommendedName>
</protein>
<evidence type="ECO:0000313" key="3">
    <source>
        <dbReference type="EMBL" id="EHO70775.1"/>
    </source>
</evidence>
<dbReference type="HOGENOM" id="CLU_527701_0_0_10"/>
<dbReference type="InterPro" id="IPR022385">
    <property type="entry name" value="Rhs_assc_core"/>
</dbReference>
<feature type="region of interest" description="Disordered" evidence="1">
    <location>
        <begin position="147"/>
        <end position="168"/>
    </location>
</feature>
<dbReference type="InterPro" id="IPR050708">
    <property type="entry name" value="T6SS_VgrG/RHS"/>
</dbReference>
<dbReference type="AlphaFoldDB" id="H1Q2F8"/>
<sequence>MAIPKNWTSITTSTVTHMNRLESQKNFKHWNAQFQCLKLYGCQYLTNHSLISDKRIASKFGVGKFSNVYGISGNNVTAGQKDYAARMMQIEKQREEYYKSLGTPPGVLTMKGATADPDNTHRGYNDIIGDLGDHSVSEGWVQRPKFNEKGDVPGPPVQWQKPKDPDNAQPGYGYIPTDTTNIEDIFFYHSDHLGSTSYITDAKANITRFDAYLPYGELLVDEHTSSEDMPYKFNGKELDQETGLDYYGARYMNPITSIWYGVDPLAEKYIQTSAYIYGGGNPIRIIDPNGMGWVETEDKKAYWDERVNSAEDTKFIPKGGRFLGSTADLFDEHGEYKFDDDQGNILSAHPLENVIVTGDKEYKFYQTFGYKIFGDFRNSDGGLGPWDPDAVSFGVGGNITFVGTTIGLEIGMVFTGGKISPYCTFYNMGLTYQGNHYQAQIGIRYENTRNSFQQDTQKTEQNSSQFLPYASLSFSLGNISHQISFKYDMQRPPLGFIGGYSYYLNRYKFQEGNPVR</sequence>
<dbReference type="PATRIC" id="fig|883158.3.peg.1111"/>
<dbReference type="InterPro" id="IPR041700">
    <property type="entry name" value="OMP_b-brl_3"/>
</dbReference>
<dbReference type="eggNOG" id="COG3209">
    <property type="taxonomic scope" value="Bacteria"/>
</dbReference>
<accession>H1Q2F8</accession>
<gene>
    <name evidence="3" type="ORF">HMPREF9140_01096</name>
</gene>
<proteinExistence type="predicted"/>
<evidence type="ECO:0000256" key="1">
    <source>
        <dbReference type="SAM" id="MobiDB-lite"/>
    </source>
</evidence>